<protein>
    <submittedName>
        <fullName evidence="2">Uncharacterized protein</fullName>
    </submittedName>
</protein>
<proteinExistence type="predicted"/>
<keyword evidence="3" id="KW-1185">Reference proteome</keyword>
<dbReference type="OMA" id="YGEHRPE"/>
<feature type="region of interest" description="Disordered" evidence="1">
    <location>
        <begin position="1"/>
        <end position="156"/>
    </location>
</feature>
<evidence type="ECO:0000313" key="3">
    <source>
        <dbReference type="Proteomes" id="UP000655225"/>
    </source>
</evidence>
<dbReference type="SUPFAM" id="SSF50370">
    <property type="entry name" value="Ricin B-like lectins"/>
    <property type="match status" value="1"/>
</dbReference>
<evidence type="ECO:0000313" key="2">
    <source>
        <dbReference type="EMBL" id="KAF8389320.1"/>
    </source>
</evidence>
<accession>A0A834YJW2</accession>
<organism evidence="2 3">
    <name type="scientific">Tetracentron sinense</name>
    <name type="common">Spur-leaf</name>
    <dbReference type="NCBI Taxonomy" id="13715"/>
    <lineage>
        <taxon>Eukaryota</taxon>
        <taxon>Viridiplantae</taxon>
        <taxon>Streptophyta</taxon>
        <taxon>Embryophyta</taxon>
        <taxon>Tracheophyta</taxon>
        <taxon>Spermatophyta</taxon>
        <taxon>Magnoliopsida</taxon>
        <taxon>Trochodendrales</taxon>
        <taxon>Trochodendraceae</taxon>
        <taxon>Tetracentron</taxon>
    </lineage>
</organism>
<dbReference type="InterPro" id="IPR035992">
    <property type="entry name" value="Ricin_B-like_lectins"/>
</dbReference>
<name>A0A834YJW2_TETSI</name>
<feature type="compositionally biased region" description="Basic residues" evidence="1">
    <location>
        <begin position="1"/>
        <end position="11"/>
    </location>
</feature>
<dbReference type="Gene3D" id="2.80.10.50">
    <property type="match status" value="1"/>
</dbReference>
<dbReference type="Proteomes" id="UP000655225">
    <property type="component" value="Unassembled WGS sequence"/>
</dbReference>
<dbReference type="OrthoDB" id="7769065at2759"/>
<dbReference type="CDD" id="cd23431">
    <property type="entry name" value="beta-trefoil_Ricin_AtEULS3-like"/>
    <property type="match status" value="1"/>
</dbReference>
<dbReference type="InterPro" id="IPR040249">
    <property type="entry name" value="Ricin_B-like_lectin_EULS3-like"/>
</dbReference>
<dbReference type="PANTHER" id="PTHR31257:SF2">
    <property type="entry name" value="RICIN B-LIKE LECTIN EULS3"/>
    <property type="match status" value="1"/>
</dbReference>
<feature type="compositionally biased region" description="Polar residues" evidence="1">
    <location>
        <begin position="124"/>
        <end position="139"/>
    </location>
</feature>
<reference evidence="2 3" key="1">
    <citation type="submission" date="2020-04" db="EMBL/GenBank/DDBJ databases">
        <title>Plant Genome Project.</title>
        <authorList>
            <person name="Zhang R.-G."/>
        </authorList>
    </citation>
    <scope>NUCLEOTIDE SEQUENCE [LARGE SCALE GENOMIC DNA]</scope>
    <source>
        <strain evidence="2">YNK0</strain>
        <tissue evidence="2">Leaf</tissue>
    </source>
</reference>
<dbReference type="AlphaFoldDB" id="A0A834YJW2"/>
<comment type="caution">
    <text evidence="2">The sequence shown here is derived from an EMBL/GenBank/DDBJ whole genome shotgun (WGS) entry which is preliminary data.</text>
</comment>
<gene>
    <name evidence="2" type="ORF">HHK36_026014</name>
</gene>
<sequence length="356" mass="40964">MEFPFGHHKHQQREEEEDEFPPPSHHYQPNRPPPDFPDAHQQYPVTHLHHNLPEEIYNENRHQRPPPTQPGFNHPSFPHESPNYPPPQQHSQHRFDSDPGYPSVQHVSHEPNQGWKPEPFSEPGYSSVQHVSHEPNQGWNPEPSEIPHETHHRPHLPSFVHHRTHEGSELSGKPTVRVFCKAKTDFSLTIRDGKHWIKDEKYSTRVKDEEGFPSFALINKATGQAMKHSIGATHPVQLIPYNSNALDESVLWAESKDLGDGFRTLRMVNNIRLNLDAFNGDKNHGGVHDGTTIVLWEWKKGENQRWKIVPYSALSQNFGFPIEVSKFGTLDSKGGLVQVRIDSDICLWTMWGFPPK</sequence>
<evidence type="ECO:0000256" key="1">
    <source>
        <dbReference type="SAM" id="MobiDB-lite"/>
    </source>
</evidence>
<dbReference type="PANTHER" id="PTHR31257">
    <property type="entry name" value="RICIN B-LIKE LECTIN EULS3"/>
    <property type="match status" value="1"/>
</dbReference>
<dbReference type="EMBL" id="JABCRI010000019">
    <property type="protein sequence ID" value="KAF8389320.1"/>
    <property type="molecule type" value="Genomic_DNA"/>
</dbReference>